<gene>
    <name evidence="2" type="ORF">GCM10011518_20120</name>
</gene>
<name>A0ABQ1U6C2_9FLAO</name>
<feature type="transmembrane region" description="Helical" evidence="1">
    <location>
        <begin position="20"/>
        <end position="38"/>
    </location>
</feature>
<dbReference type="Proteomes" id="UP000655016">
    <property type="component" value="Unassembled WGS sequence"/>
</dbReference>
<protein>
    <recommendedName>
        <fullName evidence="4">YD repeat-containing protein</fullName>
    </recommendedName>
</protein>
<dbReference type="EMBL" id="BMKP01000004">
    <property type="protein sequence ID" value="GGF10909.1"/>
    <property type="molecule type" value="Genomic_DNA"/>
</dbReference>
<organism evidence="2 3">
    <name type="scientific">Flavobacterium limi</name>
    <dbReference type="NCBI Taxonomy" id="2045105"/>
    <lineage>
        <taxon>Bacteria</taxon>
        <taxon>Pseudomonadati</taxon>
        <taxon>Bacteroidota</taxon>
        <taxon>Flavobacteriia</taxon>
        <taxon>Flavobacteriales</taxon>
        <taxon>Flavobacteriaceae</taxon>
        <taxon>Flavobacterium</taxon>
    </lineage>
</organism>
<evidence type="ECO:0008006" key="4">
    <source>
        <dbReference type="Google" id="ProtNLM"/>
    </source>
</evidence>
<accession>A0ABQ1U6C2</accession>
<evidence type="ECO:0000313" key="3">
    <source>
        <dbReference type="Proteomes" id="UP000655016"/>
    </source>
</evidence>
<comment type="caution">
    <text evidence="2">The sequence shown here is derived from an EMBL/GenBank/DDBJ whole genome shotgun (WGS) entry which is preliminary data.</text>
</comment>
<evidence type="ECO:0000256" key="1">
    <source>
        <dbReference type="SAM" id="Phobius"/>
    </source>
</evidence>
<reference evidence="3" key="1">
    <citation type="journal article" date="2019" name="Int. J. Syst. Evol. Microbiol.">
        <title>The Global Catalogue of Microorganisms (GCM) 10K type strain sequencing project: providing services to taxonomists for standard genome sequencing and annotation.</title>
        <authorList>
            <consortium name="The Broad Institute Genomics Platform"/>
            <consortium name="The Broad Institute Genome Sequencing Center for Infectious Disease"/>
            <person name="Wu L."/>
            <person name="Ma J."/>
        </authorList>
    </citation>
    <scope>NUCLEOTIDE SEQUENCE [LARGE SCALE GENOMIC DNA]</scope>
    <source>
        <strain evidence="3">CGMCC 1.16060</strain>
    </source>
</reference>
<keyword evidence="3" id="KW-1185">Reference proteome</keyword>
<keyword evidence="1" id="KW-0472">Membrane</keyword>
<proteinExistence type="predicted"/>
<keyword evidence="1" id="KW-1133">Transmembrane helix</keyword>
<dbReference type="Gene3D" id="2.180.10.10">
    <property type="entry name" value="RHS repeat-associated core"/>
    <property type="match status" value="1"/>
</dbReference>
<sequence>MESGIRNGGAKLINFMREIILKSFVVFFGFCSVFYGQSKKTSFNSEENDKLNVVLNGKVKTLKVKSENLINKSYADSIVYFFSKKGDAETIKYYGLGLDVFNKRLRVEEVNYTFKKARLISKLNKMDFGIDGDIYQYDRNSNLIHLKNYMSNILVKEYYYKYDSKNRKIEQTSYSYGGFSNYNEKTQENKSNFLYETEEYQYNDNDKIVLKKVSNFRNNKTIKISNYQYDENGNLIKEGYCVVYGSGDCDPNPLFGYEYNFNNQLIKKYQLTSFSPHNTDEYFIYDNKGNKVESKGMYVYTDKLPFWGYHFIYEYDEFGNKTKDEEIIGKYRMLGRERYKTQITQYDKFHNIISEQYVTEEGSTIKVIIKKYIYDKNGNWISMQKVEGKDRNNLISTEICKREIIYYR</sequence>
<evidence type="ECO:0000313" key="2">
    <source>
        <dbReference type="EMBL" id="GGF10909.1"/>
    </source>
</evidence>
<keyword evidence="1" id="KW-0812">Transmembrane</keyword>